<evidence type="ECO:0000259" key="2">
    <source>
        <dbReference type="Pfam" id="PF25222"/>
    </source>
</evidence>
<evidence type="ECO:0000259" key="1">
    <source>
        <dbReference type="Pfam" id="PF13387"/>
    </source>
</evidence>
<evidence type="ECO:0000313" key="5">
    <source>
        <dbReference type="Proteomes" id="UP000263040"/>
    </source>
</evidence>
<gene>
    <name evidence="4" type="ORF">ASUIS_2574</name>
</gene>
<dbReference type="KEGG" id="asui:ASUIS_2574"/>
<name>A0AAD0STM4_9BACT</name>
<dbReference type="EMBL" id="CP032100">
    <property type="protein sequence ID" value="AXX90982.1"/>
    <property type="molecule type" value="Genomic_DNA"/>
</dbReference>
<dbReference type="Proteomes" id="UP000263040">
    <property type="component" value="Chromosome"/>
</dbReference>
<dbReference type="Pfam" id="PF25222">
    <property type="entry name" value="DUF7840"/>
    <property type="match status" value="1"/>
</dbReference>
<dbReference type="InterPro" id="IPR057165">
    <property type="entry name" value="DUF7843"/>
</dbReference>
<feature type="domain" description="Lnb N-terminal periplasmic" evidence="1">
    <location>
        <begin position="118"/>
        <end position="284"/>
    </location>
</feature>
<organism evidence="4 5">
    <name type="scientific">Arcobacter suis CECT 7833</name>
    <dbReference type="NCBI Taxonomy" id="663365"/>
    <lineage>
        <taxon>Bacteria</taxon>
        <taxon>Pseudomonadati</taxon>
        <taxon>Campylobacterota</taxon>
        <taxon>Epsilonproteobacteria</taxon>
        <taxon>Campylobacterales</taxon>
        <taxon>Arcobacteraceae</taxon>
        <taxon>Arcobacter</taxon>
    </lineage>
</organism>
<feature type="domain" description="DUF7843" evidence="3">
    <location>
        <begin position="30"/>
        <end position="101"/>
    </location>
</feature>
<evidence type="ECO:0000259" key="3">
    <source>
        <dbReference type="Pfam" id="PF25225"/>
    </source>
</evidence>
<dbReference type="Pfam" id="PF25225">
    <property type="entry name" value="DUF7843"/>
    <property type="match status" value="1"/>
</dbReference>
<evidence type="ECO:0000313" key="4">
    <source>
        <dbReference type="EMBL" id="AXX90982.1"/>
    </source>
</evidence>
<dbReference type="RefSeq" id="WP_118887541.1">
    <property type="nucleotide sequence ID" value="NZ_CP032100.1"/>
</dbReference>
<protein>
    <submittedName>
        <fullName evidence="4">DUF4105 domain-containing protein</fullName>
    </submittedName>
</protein>
<dbReference type="InterPro" id="IPR025178">
    <property type="entry name" value="Lnb_N"/>
</dbReference>
<reference evidence="4 5" key="1">
    <citation type="submission" date="2018-08" db="EMBL/GenBank/DDBJ databases">
        <title>Complete genome of the Arcobacter suis type strain LMG 26152.</title>
        <authorList>
            <person name="Miller W.G."/>
            <person name="Yee E."/>
            <person name="Bono J.L."/>
        </authorList>
    </citation>
    <scope>NUCLEOTIDE SEQUENCE [LARGE SCALE GENOMIC DNA]</scope>
    <source>
        <strain evidence="4 5">CECT 7833</strain>
    </source>
</reference>
<sequence>MIRRFFLLIAISSFLYSSDLNVISIANKLKIYEKNEWKSLLHFRDELNIKDERFIVSSNNFSLKNEMEQTIKGFFEPAIKYNNINEHYQCKFPARFLFIKNELDLKDDIFPQIYCPKFEEYKEKAPASKIFMVYTSENVKNPSSMMGHTFLKFEGKNKQNEIKAHSISFYTTINTINLIELFYENFISGMEGTFVLRPYKETLDRYIEIEKRNVWEYELDISSYQKELLSYHIWELKDVDMKYYFTKYNCSTVLFYTLSLIKPEIYDDEKLWITPLDITKYLYKYKLIKTSQLIASSNWLNRMIKENFKDENIELKNEYFDISSYKSPNKIPDERQFRLSYQKIEDEKYAKFSFLPASHLLSDDNREYFGESELKIAYLSLLAKEDKVSIDEFTLYGMKSFLPYSELADDLSYEFEIAFKKDFDAKMNYVDNTRIDGGIGYDFKLSYDMDIYFLLNSGINYNKDDDLKLIINPKTGLIIYEILNMKSIINYEKFYLETNKIYDKYSFNQGLFFNKNKKLFFNIEKYNSNKDKTNLEIGFAINF</sequence>
<dbReference type="InterPro" id="IPR057162">
    <property type="entry name" value="DUF7840"/>
</dbReference>
<accession>A0AAD0STM4</accession>
<proteinExistence type="predicted"/>
<keyword evidence="5" id="KW-1185">Reference proteome</keyword>
<dbReference type="Pfam" id="PF13387">
    <property type="entry name" value="Lnb_N"/>
    <property type="match status" value="1"/>
</dbReference>
<feature type="domain" description="DUF7840" evidence="2">
    <location>
        <begin position="333"/>
        <end position="537"/>
    </location>
</feature>
<dbReference type="AlphaFoldDB" id="A0AAD0STM4"/>